<dbReference type="Gene3D" id="3.30.70.270">
    <property type="match status" value="1"/>
</dbReference>
<dbReference type="Proteomes" id="UP001620460">
    <property type="component" value="Unassembled WGS sequence"/>
</dbReference>
<name>A0ABW8JVQ6_9GAMM</name>
<dbReference type="InterPro" id="IPR043128">
    <property type="entry name" value="Rev_trsase/Diguanyl_cyclase"/>
</dbReference>
<protein>
    <submittedName>
        <fullName evidence="4">Diguanylate cyclase</fullName>
    </submittedName>
</protein>
<dbReference type="Gene3D" id="3.30.450.20">
    <property type="entry name" value="PAS domain"/>
    <property type="match status" value="2"/>
</dbReference>
<dbReference type="Pfam" id="PF08447">
    <property type="entry name" value="PAS_3"/>
    <property type="match status" value="1"/>
</dbReference>
<dbReference type="InterPro" id="IPR029787">
    <property type="entry name" value="Nucleotide_cyclase"/>
</dbReference>
<dbReference type="InterPro" id="IPR000014">
    <property type="entry name" value="PAS"/>
</dbReference>
<dbReference type="SUPFAM" id="SSF55781">
    <property type="entry name" value="GAF domain-like"/>
    <property type="match status" value="1"/>
</dbReference>
<evidence type="ECO:0000259" key="2">
    <source>
        <dbReference type="PROSITE" id="PS50113"/>
    </source>
</evidence>
<dbReference type="CDD" id="cd01949">
    <property type="entry name" value="GGDEF"/>
    <property type="match status" value="1"/>
</dbReference>
<feature type="domain" description="PAC" evidence="2">
    <location>
        <begin position="241"/>
        <end position="293"/>
    </location>
</feature>
<dbReference type="InterPro" id="IPR000160">
    <property type="entry name" value="GGDEF_dom"/>
</dbReference>
<evidence type="ECO:0000259" key="3">
    <source>
        <dbReference type="PROSITE" id="PS50887"/>
    </source>
</evidence>
<dbReference type="SMART" id="SM00091">
    <property type="entry name" value="PAS"/>
    <property type="match status" value="1"/>
</dbReference>
<evidence type="ECO:0000313" key="5">
    <source>
        <dbReference type="Proteomes" id="UP001620460"/>
    </source>
</evidence>
<dbReference type="InterPro" id="IPR003018">
    <property type="entry name" value="GAF"/>
</dbReference>
<reference evidence="4 5" key="1">
    <citation type="submission" date="2020-10" db="EMBL/GenBank/DDBJ databases">
        <title>Phylogeny of dyella-like bacteria.</title>
        <authorList>
            <person name="Fu J."/>
        </authorList>
    </citation>
    <scope>NUCLEOTIDE SEQUENCE [LARGE SCALE GENOMIC DNA]</scope>
    <source>
        <strain evidence="4 5">Gsoil3046</strain>
    </source>
</reference>
<dbReference type="PROSITE" id="PS50113">
    <property type="entry name" value="PAC"/>
    <property type="match status" value="2"/>
</dbReference>
<feature type="domain" description="PAC" evidence="2">
    <location>
        <begin position="366"/>
        <end position="416"/>
    </location>
</feature>
<dbReference type="CDD" id="cd00130">
    <property type="entry name" value="PAS"/>
    <property type="match status" value="2"/>
</dbReference>
<dbReference type="SMART" id="SM00086">
    <property type="entry name" value="PAC"/>
    <property type="match status" value="2"/>
</dbReference>
<dbReference type="Pfam" id="PF08448">
    <property type="entry name" value="PAS_4"/>
    <property type="match status" value="1"/>
</dbReference>
<dbReference type="NCBIfam" id="TIGR00254">
    <property type="entry name" value="GGDEF"/>
    <property type="match status" value="1"/>
</dbReference>
<proteinExistence type="predicted"/>
<dbReference type="InterPro" id="IPR035965">
    <property type="entry name" value="PAS-like_dom_sf"/>
</dbReference>
<dbReference type="PROSITE" id="PS50112">
    <property type="entry name" value="PAS"/>
    <property type="match status" value="1"/>
</dbReference>
<dbReference type="RefSeq" id="WP_404632522.1">
    <property type="nucleotide sequence ID" value="NZ_JADIKM010000002.1"/>
</dbReference>
<dbReference type="Gene3D" id="3.30.450.40">
    <property type="match status" value="1"/>
</dbReference>
<dbReference type="SMART" id="SM00267">
    <property type="entry name" value="GGDEF"/>
    <property type="match status" value="1"/>
</dbReference>
<dbReference type="SUPFAM" id="SSF55073">
    <property type="entry name" value="Nucleotide cyclase"/>
    <property type="match status" value="1"/>
</dbReference>
<dbReference type="InterPro" id="IPR013656">
    <property type="entry name" value="PAS_4"/>
</dbReference>
<dbReference type="InterPro" id="IPR000700">
    <property type="entry name" value="PAS-assoc_C"/>
</dbReference>
<feature type="domain" description="PAS" evidence="1">
    <location>
        <begin position="294"/>
        <end position="364"/>
    </location>
</feature>
<comment type="caution">
    <text evidence="4">The sequence shown here is derived from an EMBL/GenBank/DDBJ whole genome shotgun (WGS) entry which is preliminary data.</text>
</comment>
<dbReference type="Pfam" id="PF01590">
    <property type="entry name" value="GAF"/>
    <property type="match status" value="1"/>
</dbReference>
<accession>A0ABW8JVQ6</accession>
<dbReference type="InterPro" id="IPR001610">
    <property type="entry name" value="PAC"/>
</dbReference>
<keyword evidence="5" id="KW-1185">Reference proteome</keyword>
<dbReference type="SUPFAM" id="SSF55785">
    <property type="entry name" value="PYP-like sensor domain (PAS domain)"/>
    <property type="match status" value="2"/>
</dbReference>
<sequence>MPVPLPDNEPQRVARLRTMSVLDTVPEPLFDGLAEAAAIAIGAPMAAVNLIDAHRQWTKAGVGIAAGTSYARDEAFCAHAILGKDLLEVPDAQRDERFAANPAVVAENGIRFYVGAPIILSDGLCMGALCAVDRKPRMLCDAQRDVLRALAAAAAQALEMRLGSLQREALMDRIGRLASVGGWMLDLTTNELTWTDETCRLHELPLAYRPSLDEALGFYPPEARVRLREVIERARHGDGDWDLELPLVTAGGRRLWVRAIGNADFGEDGQPYRLVGAIQDISIRRHVITALETSERRFRQLFQYSLGLICTHDHEGVLLSVNPAAARALGYSVGELLGRPLSDFVPPERQQAFRDYLLRIITVGTDAGVLELIAKDGSHRMWQYQNVLDDESDDPYILGHAQDITERFRMERQLRDLSARDPLTGCFNRRYLNELEAEPELRWGCITVDLDHFKQVNDTYGHQRGDEVLVEMARFLRRHLRDRDAVVRLGGDEFLLLLRDADEATTAEVLGRLDAGRAQAPIAFTLGSATFGGGITLDEGLAEADRRLYARRAADRG</sequence>
<dbReference type="NCBIfam" id="TIGR00229">
    <property type="entry name" value="sensory_box"/>
    <property type="match status" value="1"/>
</dbReference>
<gene>
    <name evidence="4" type="ORF">ISP17_09675</name>
</gene>
<dbReference type="InterPro" id="IPR029016">
    <property type="entry name" value="GAF-like_dom_sf"/>
</dbReference>
<dbReference type="PROSITE" id="PS50887">
    <property type="entry name" value="GGDEF"/>
    <property type="match status" value="1"/>
</dbReference>
<feature type="domain" description="GGDEF" evidence="3">
    <location>
        <begin position="441"/>
        <end position="557"/>
    </location>
</feature>
<dbReference type="SMART" id="SM00065">
    <property type="entry name" value="GAF"/>
    <property type="match status" value="1"/>
</dbReference>
<evidence type="ECO:0000259" key="1">
    <source>
        <dbReference type="PROSITE" id="PS50112"/>
    </source>
</evidence>
<dbReference type="PANTHER" id="PTHR43102">
    <property type="entry name" value="SLR1143 PROTEIN"/>
    <property type="match status" value="1"/>
</dbReference>
<evidence type="ECO:0000313" key="4">
    <source>
        <dbReference type="EMBL" id="MFK2904236.1"/>
    </source>
</evidence>
<dbReference type="InterPro" id="IPR013655">
    <property type="entry name" value="PAS_fold_3"/>
</dbReference>
<dbReference type="EMBL" id="JADIKM010000002">
    <property type="protein sequence ID" value="MFK2904236.1"/>
    <property type="molecule type" value="Genomic_DNA"/>
</dbReference>
<organism evidence="4 5">
    <name type="scientific">Dyella ginsengisoli</name>
    <dbReference type="NCBI Taxonomy" id="363848"/>
    <lineage>
        <taxon>Bacteria</taxon>
        <taxon>Pseudomonadati</taxon>
        <taxon>Pseudomonadota</taxon>
        <taxon>Gammaproteobacteria</taxon>
        <taxon>Lysobacterales</taxon>
        <taxon>Rhodanobacteraceae</taxon>
        <taxon>Dyella</taxon>
    </lineage>
</organism>
<dbReference type="PANTHER" id="PTHR43102:SF2">
    <property type="entry name" value="GAF DOMAIN-CONTAINING PROTEIN"/>
    <property type="match status" value="1"/>
</dbReference>
<dbReference type="Pfam" id="PF00990">
    <property type="entry name" value="GGDEF"/>
    <property type="match status" value="1"/>
</dbReference>